<name>A0A0E9SCB2_ANGAN</name>
<dbReference type="AlphaFoldDB" id="A0A0E9SCB2"/>
<feature type="transmembrane region" description="Helical" evidence="1">
    <location>
        <begin position="20"/>
        <end position="48"/>
    </location>
</feature>
<reference evidence="2" key="2">
    <citation type="journal article" date="2015" name="Fish Shellfish Immunol.">
        <title>Early steps in the European eel (Anguilla anguilla)-Vibrio vulnificus interaction in the gills: Role of the RtxA13 toxin.</title>
        <authorList>
            <person name="Callol A."/>
            <person name="Pajuelo D."/>
            <person name="Ebbesson L."/>
            <person name="Teles M."/>
            <person name="MacKenzie S."/>
            <person name="Amaro C."/>
        </authorList>
    </citation>
    <scope>NUCLEOTIDE SEQUENCE</scope>
</reference>
<sequence>MSRVPHLNFSLMKTAFGRVFMRVCLRVCVVCALYVCICVCLCGSYVCYL</sequence>
<accession>A0A0E9SCB2</accession>
<dbReference type="EMBL" id="GBXM01069681">
    <property type="protein sequence ID" value="JAH38896.1"/>
    <property type="molecule type" value="Transcribed_RNA"/>
</dbReference>
<protein>
    <submittedName>
        <fullName evidence="2">Uncharacterized protein</fullName>
    </submittedName>
</protein>
<evidence type="ECO:0000256" key="1">
    <source>
        <dbReference type="SAM" id="Phobius"/>
    </source>
</evidence>
<organism evidence="2">
    <name type="scientific">Anguilla anguilla</name>
    <name type="common">European freshwater eel</name>
    <name type="synonym">Muraena anguilla</name>
    <dbReference type="NCBI Taxonomy" id="7936"/>
    <lineage>
        <taxon>Eukaryota</taxon>
        <taxon>Metazoa</taxon>
        <taxon>Chordata</taxon>
        <taxon>Craniata</taxon>
        <taxon>Vertebrata</taxon>
        <taxon>Euteleostomi</taxon>
        <taxon>Actinopterygii</taxon>
        <taxon>Neopterygii</taxon>
        <taxon>Teleostei</taxon>
        <taxon>Anguilliformes</taxon>
        <taxon>Anguillidae</taxon>
        <taxon>Anguilla</taxon>
    </lineage>
</organism>
<proteinExistence type="predicted"/>
<keyword evidence="1" id="KW-0472">Membrane</keyword>
<keyword evidence="1" id="KW-1133">Transmembrane helix</keyword>
<evidence type="ECO:0000313" key="2">
    <source>
        <dbReference type="EMBL" id="JAH38896.1"/>
    </source>
</evidence>
<reference evidence="2" key="1">
    <citation type="submission" date="2014-11" db="EMBL/GenBank/DDBJ databases">
        <authorList>
            <person name="Amaro Gonzalez C."/>
        </authorList>
    </citation>
    <scope>NUCLEOTIDE SEQUENCE</scope>
</reference>
<keyword evidence="1" id="KW-0812">Transmembrane</keyword>